<dbReference type="AlphaFoldDB" id="A0A364L1X0"/>
<dbReference type="RefSeq" id="XP_040734328.1">
    <property type="nucleotide sequence ID" value="XM_040878342.1"/>
</dbReference>
<dbReference type="GeneID" id="63795040"/>
<organism evidence="2 3">
    <name type="scientific">Talaromyces amestolkiae</name>
    <dbReference type="NCBI Taxonomy" id="1196081"/>
    <lineage>
        <taxon>Eukaryota</taxon>
        <taxon>Fungi</taxon>
        <taxon>Dikarya</taxon>
        <taxon>Ascomycota</taxon>
        <taxon>Pezizomycotina</taxon>
        <taxon>Eurotiomycetes</taxon>
        <taxon>Eurotiomycetidae</taxon>
        <taxon>Eurotiales</taxon>
        <taxon>Trichocomaceae</taxon>
        <taxon>Talaromyces</taxon>
        <taxon>Talaromyces sect. Talaromyces</taxon>
    </lineage>
</organism>
<feature type="compositionally biased region" description="Basic and acidic residues" evidence="1">
    <location>
        <begin position="308"/>
        <end position="318"/>
    </location>
</feature>
<feature type="compositionally biased region" description="Basic and acidic residues" evidence="1">
    <location>
        <begin position="100"/>
        <end position="110"/>
    </location>
</feature>
<reference evidence="2 3" key="1">
    <citation type="journal article" date="2017" name="Biotechnol. Biofuels">
        <title>Differential beta-glucosidase expression as a function of carbon source availability in Talaromyces amestolkiae: a genomic and proteomic approach.</title>
        <authorList>
            <person name="de Eugenio L.I."/>
            <person name="Mendez-Liter J.A."/>
            <person name="Nieto-Dominguez M."/>
            <person name="Alonso L."/>
            <person name="Gil-Munoz J."/>
            <person name="Barriuso J."/>
            <person name="Prieto A."/>
            <person name="Martinez M.J."/>
        </authorList>
    </citation>
    <scope>NUCLEOTIDE SEQUENCE [LARGE SCALE GENOMIC DNA]</scope>
    <source>
        <strain evidence="2 3">CIB</strain>
    </source>
</reference>
<protein>
    <submittedName>
        <fullName evidence="2">Uncharacterized protein</fullName>
    </submittedName>
</protein>
<dbReference type="STRING" id="1196081.A0A364L1X0"/>
<feature type="compositionally biased region" description="Basic and acidic residues" evidence="1">
    <location>
        <begin position="176"/>
        <end position="187"/>
    </location>
</feature>
<feature type="region of interest" description="Disordered" evidence="1">
    <location>
        <begin position="143"/>
        <end position="195"/>
    </location>
</feature>
<feature type="compositionally biased region" description="Polar residues" evidence="1">
    <location>
        <begin position="66"/>
        <end position="75"/>
    </location>
</feature>
<accession>A0A364L1X0</accession>
<evidence type="ECO:0000313" key="3">
    <source>
        <dbReference type="Proteomes" id="UP000249363"/>
    </source>
</evidence>
<evidence type="ECO:0000256" key="1">
    <source>
        <dbReference type="SAM" id="MobiDB-lite"/>
    </source>
</evidence>
<feature type="region of interest" description="Disordered" evidence="1">
    <location>
        <begin position="65"/>
        <end position="116"/>
    </location>
</feature>
<proteinExistence type="predicted"/>
<comment type="caution">
    <text evidence="2">The sequence shown here is derived from an EMBL/GenBank/DDBJ whole genome shotgun (WGS) entry which is preliminary data.</text>
</comment>
<feature type="region of interest" description="Disordered" evidence="1">
    <location>
        <begin position="336"/>
        <end position="355"/>
    </location>
</feature>
<name>A0A364L1X0_TALAM</name>
<feature type="compositionally biased region" description="Low complexity" evidence="1">
    <location>
        <begin position="76"/>
        <end position="90"/>
    </location>
</feature>
<feature type="compositionally biased region" description="Polar residues" evidence="1">
    <location>
        <begin position="340"/>
        <end position="355"/>
    </location>
</feature>
<dbReference type="Proteomes" id="UP000249363">
    <property type="component" value="Unassembled WGS sequence"/>
</dbReference>
<sequence length="712" mass="81666">MPSIWRPQPRRLPRPFVEDEFESLSHELGGLSLLGEKPGVEGACERGTVDQLPILLDIENLPRSATADTDISTSQPPSLVSESSRESSGPRTPPPVDFVPRTKQDHRRQYDYGLSHAYPYQQSGHASNFTYGAAEHQYQNSLQRESHIDEPLQRPNPPRRQNQPLPSPSLISVPVRSRDTLTVRKDQSGTARSRPTVAELLEEKLRLRSRSQKNLYQYDGRRNEDLQQSTTVIASAPPSPVQKLSEICPVQYISQPSSPLSPLREVSPSDSQDWNEYYPSVGSATPPSEGISYFPTTSRQRRPPSPRHSSDEGTEYKTVRPRRAVSFKDTPQYHVPESFATPTFNRHSSDISPTRTIIPASPIKRVATQLPDPSQNLALRPCPRTYPVSGYQDWYTMSGLEHLNICPSCMSQIGNSRFHDYFKPSVSNAQARISCSFSEVWTRLAWIQTIKKNYANLDLLYEVTRPSGLTCPGRRLSTQAWYRMVDSQTGLNVPKFAACSACVRNLEILMPPLQSTFRRQPSLQEKFCDLAVDSPRFVQYVDILDAAATQCEYERYKYPDNGKFVDYFQRKYNLRDCRRQRPILGTWHYIPELPEFTVCEDCYDDVVRPLAAAQKPIARRLANPPRLLPGSGPNRCREASCQLYSPRMRAKFKDAVLDNDFRMLESQALNRFDAELRFHNKEDQLLRVPETERGWHWEDEWRHNLEMWKLYE</sequence>
<evidence type="ECO:0000313" key="2">
    <source>
        <dbReference type="EMBL" id="RAO69812.1"/>
    </source>
</evidence>
<feature type="compositionally biased region" description="Low complexity" evidence="1">
    <location>
        <begin position="159"/>
        <end position="175"/>
    </location>
</feature>
<feature type="region of interest" description="Disordered" evidence="1">
    <location>
        <begin position="254"/>
        <end position="318"/>
    </location>
</feature>
<gene>
    <name evidence="2" type="ORF">BHQ10_005824</name>
</gene>
<dbReference type="OrthoDB" id="5324692at2759"/>
<keyword evidence="3" id="KW-1185">Reference proteome</keyword>
<dbReference type="EMBL" id="MIKG01000010">
    <property type="protein sequence ID" value="RAO69812.1"/>
    <property type="molecule type" value="Genomic_DNA"/>
</dbReference>